<dbReference type="GO" id="GO:0005096">
    <property type="term" value="F:GTPase activator activity"/>
    <property type="evidence" value="ECO:0007669"/>
    <property type="project" value="TreeGrafter"/>
</dbReference>
<feature type="region of interest" description="Disordered" evidence="2">
    <location>
        <begin position="304"/>
        <end position="343"/>
    </location>
</feature>
<feature type="compositionally biased region" description="Low complexity" evidence="2">
    <location>
        <begin position="491"/>
        <end position="500"/>
    </location>
</feature>
<dbReference type="PANTHER" id="PTHR47219">
    <property type="entry name" value="RAB GTPASE-ACTIVATING PROTEIN 1-LIKE"/>
    <property type="match status" value="1"/>
</dbReference>
<evidence type="ECO:0000313" key="4">
    <source>
        <dbReference type="EMBL" id="KAJ0408035.1"/>
    </source>
</evidence>
<dbReference type="InterPro" id="IPR000195">
    <property type="entry name" value="Rab-GAP-TBC_dom"/>
</dbReference>
<dbReference type="SUPFAM" id="SSF47923">
    <property type="entry name" value="Ypt/Rab-GAP domain of gyp1p"/>
    <property type="match status" value="2"/>
</dbReference>
<sequence length="913" mass="101287">MTPPSTRPQAMAVAPAPTGLLHEIRKKTMQKIVKYAGTASSPTPFTASAMPSPLSTALSSPLGGSSSSPATATLDSSLGRAIVSPRSKDAIPTAERLVRQLHRFEEHDAVLRQLDQQLGDMLQQLQGTCVAMGRVAEVFTQSFRQDNASYRLGADFLAAMKAIRRDGAHLMDQAIRFTVLDPLTTRLERHDQLRGQIAQWRRLQSELEEVQLALDFQRATRQDKEERRQRNEARLAALHQQLDPLEVELLRSLEEATNQHAVRHNVDLFTTMRLQLAIFFYQTNDALLSRLTETETEIVKGVGPTPRLSLASRSHHRVSSVSQRSVYSERTESGDDDDTDGDDMRVSTITLEDFEQGKGLLPVDEPQLETPVTVDPQAPELIVSSFQSWLSESELLALASRAVVDSAVGDDKDPGETEDPRAAKRADARQLTIESSAKATRDSESSVLSSIRRSFHDRFGSPKPSEGAPRSPKAGRLRSPTSPTLAPPTSPTSTQRPPSSKLSMLSAAEWDGVEASLWALDTPTSAPPCQCPSSSAETQATSMPAVLTHHVHVLSACTQFLSCEDLARLSKVSRHLHGTLRHYPAVWKRSIRAGGLSPATRSAVWLGMLYGSMPWHSETATPHHLRSREKRRQIYEGLLLKLGAKLATGVVTQGPNTSSDDAQLVAWLQDIDVDVVRTCNRDIYAPDAIHDWDGASPCSSMSAPPAARKALVQDRIRRVLRAYVVYNPRVGYCQGMNFLVRLLMEVSDDEADCFWLFVGLSEPELDRNLYEPGLVVLQPLFARFEAFFSRQKPELFAHFQSEGVPVAAFAARWFLTFFSAFETFGPTLVVRLLDLFVIDGWRVIFSMALVVLDELEDELLASDMEAILRLLQLPRARLVELTPLRRRQLLQHALAFSITRAMGSSMRKTDETN</sequence>
<feature type="coiled-coil region" evidence="1">
    <location>
        <begin position="207"/>
        <end position="241"/>
    </location>
</feature>
<dbReference type="Gene3D" id="1.10.8.270">
    <property type="entry name" value="putative rabgap domain of human tbc1 domain family member 14 like domains"/>
    <property type="match status" value="1"/>
</dbReference>
<feature type="compositionally biased region" description="Basic and acidic residues" evidence="2">
    <location>
        <begin position="409"/>
        <end position="428"/>
    </location>
</feature>
<dbReference type="Gene3D" id="1.20.1270.60">
    <property type="entry name" value="Arfaptin homology (AH) domain/BAR domain"/>
    <property type="match status" value="1"/>
</dbReference>
<organism evidence="4 5">
    <name type="scientific">Pythium insidiosum</name>
    <name type="common">Pythiosis disease agent</name>
    <dbReference type="NCBI Taxonomy" id="114742"/>
    <lineage>
        <taxon>Eukaryota</taxon>
        <taxon>Sar</taxon>
        <taxon>Stramenopiles</taxon>
        <taxon>Oomycota</taxon>
        <taxon>Peronosporomycetes</taxon>
        <taxon>Pythiales</taxon>
        <taxon>Pythiaceae</taxon>
        <taxon>Pythium</taxon>
    </lineage>
</organism>
<dbReference type="PROSITE" id="PS50086">
    <property type="entry name" value="TBC_RABGAP"/>
    <property type="match status" value="1"/>
</dbReference>
<feature type="region of interest" description="Disordered" evidence="2">
    <location>
        <begin position="40"/>
        <end position="73"/>
    </location>
</feature>
<comment type="caution">
    <text evidence="4">The sequence shown here is derived from an EMBL/GenBank/DDBJ whole genome shotgun (WGS) entry which is preliminary data.</text>
</comment>
<dbReference type="Gene3D" id="1.10.472.80">
    <property type="entry name" value="Ypt/Rab-GAP domain of gyp1p, domain 3"/>
    <property type="match status" value="1"/>
</dbReference>
<protein>
    <recommendedName>
        <fullName evidence="3">Rab-GAP TBC domain-containing protein</fullName>
    </recommendedName>
</protein>
<dbReference type="EMBL" id="JAKCXM010000015">
    <property type="protein sequence ID" value="KAJ0408035.1"/>
    <property type="molecule type" value="Genomic_DNA"/>
</dbReference>
<dbReference type="GO" id="GO:0031267">
    <property type="term" value="F:small GTPase binding"/>
    <property type="evidence" value="ECO:0007669"/>
    <property type="project" value="TreeGrafter"/>
</dbReference>
<accession>A0AAD5MHJ9</accession>
<evidence type="ECO:0000256" key="1">
    <source>
        <dbReference type="SAM" id="Coils"/>
    </source>
</evidence>
<name>A0AAD5MHJ9_PYTIN</name>
<keyword evidence="1" id="KW-0175">Coiled coil</keyword>
<dbReference type="Proteomes" id="UP001209570">
    <property type="component" value="Unassembled WGS sequence"/>
</dbReference>
<dbReference type="PANTHER" id="PTHR47219:SF9">
    <property type="entry name" value="GTPASE ACTIVATING PROTEIN AND CENTROSOME-ASSOCIATED, ISOFORM B"/>
    <property type="match status" value="1"/>
</dbReference>
<dbReference type="InterPro" id="IPR035969">
    <property type="entry name" value="Rab-GAP_TBC_sf"/>
</dbReference>
<dbReference type="SMART" id="SM00164">
    <property type="entry name" value="TBC"/>
    <property type="match status" value="1"/>
</dbReference>
<dbReference type="Pfam" id="PF00566">
    <property type="entry name" value="RabGAP-TBC"/>
    <property type="match status" value="1"/>
</dbReference>
<gene>
    <name evidence="4" type="ORF">P43SY_000239</name>
</gene>
<feature type="compositionally biased region" description="Low complexity" evidence="2">
    <location>
        <begin position="46"/>
        <end position="73"/>
    </location>
</feature>
<dbReference type="InterPro" id="IPR050302">
    <property type="entry name" value="Rab_GAP_TBC_domain"/>
</dbReference>
<evidence type="ECO:0000313" key="5">
    <source>
        <dbReference type="Proteomes" id="UP001209570"/>
    </source>
</evidence>
<proteinExistence type="predicted"/>
<evidence type="ECO:0000256" key="2">
    <source>
        <dbReference type="SAM" id="MobiDB-lite"/>
    </source>
</evidence>
<reference evidence="4" key="1">
    <citation type="submission" date="2021-12" db="EMBL/GenBank/DDBJ databases">
        <title>Prjna785345.</title>
        <authorList>
            <person name="Rujirawat T."/>
            <person name="Krajaejun T."/>
        </authorList>
    </citation>
    <scope>NUCLEOTIDE SEQUENCE</scope>
    <source>
        <strain evidence="4">Pi057C3</strain>
    </source>
</reference>
<keyword evidence="5" id="KW-1185">Reference proteome</keyword>
<dbReference type="InterPro" id="IPR027267">
    <property type="entry name" value="AH/BAR_dom_sf"/>
</dbReference>
<feature type="domain" description="Rab-GAP TBC" evidence="3">
    <location>
        <begin position="595"/>
        <end position="840"/>
    </location>
</feature>
<feature type="region of interest" description="Disordered" evidence="2">
    <location>
        <begin position="407"/>
        <end position="504"/>
    </location>
</feature>
<evidence type="ECO:0000259" key="3">
    <source>
        <dbReference type="PROSITE" id="PS50086"/>
    </source>
</evidence>
<dbReference type="AlphaFoldDB" id="A0AAD5MHJ9"/>